<feature type="compositionally biased region" description="Basic and acidic residues" evidence="1">
    <location>
        <begin position="89"/>
        <end position="107"/>
    </location>
</feature>
<dbReference type="GO" id="GO:0055085">
    <property type="term" value="P:transmembrane transport"/>
    <property type="evidence" value="ECO:0007669"/>
    <property type="project" value="InterPro"/>
</dbReference>
<keyword evidence="5" id="KW-1185">Reference proteome</keyword>
<sequence length="283" mass="31041">MSNLNIFKQSWNEIVFEGRNKEYGAYQLRQENPRTTLKALFFGILACASLLSIPVISGLLKKEVPNVTDAPYVLPDAILVNTEIFKKTKPEAPAKKSEPEKSSEKQIKNVTPTVTDAKDTPNEVQEIDPTKNIKTGDSDNPGDNKGNIALGNSSSDGKGNETTYDSGTTKGNDTGNEILNIGVLQANPEFPGGIKNFLALVGKKFKTPEIDEQGIMKIFVYFVVEKDGTLSNIKVLRDPGYGLGEEAIRVLKSIKTKWKPGIQNDKPVRTAYNLPISVDIKNN</sequence>
<reference evidence="4 5" key="1">
    <citation type="submission" date="2018-10" db="EMBL/GenBank/DDBJ databases">
        <title>Genomic Encyclopedia of Archaeal and Bacterial Type Strains, Phase II (KMG-II): from individual species to whole genera.</title>
        <authorList>
            <person name="Goeker M."/>
        </authorList>
    </citation>
    <scope>NUCLEOTIDE SEQUENCE [LARGE SCALE GENOMIC DNA]</scope>
    <source>
        <strain evidence="4 5">DSM 29537</strain>
    </source>
</reference>
<evidence type="ECO:0000313" key="5">
    <source>
        <dbReference type="Proteomes" id="UP000277579"/>
    </source>
</evidence>
<organism evidence="4 5">
    <name type="scientific">Flavobacterium endophyticum</name>
    <dbReference type="NCBI Taxonomy" id="1540163"/>
    <lineage>
        <taxon>Bacteria</taxon>
        <taxon>Pseudomonadati</taxon>
        <taxon>Bacteroidota</taxon>
        <taxon>Flavobacteriia</taxon>
        <taxon>Flavobacteriales</taxon>
        <taxon>Flavobacteriaceae</taxon>
        <taxon>Flavobacterium</taxon>
    </lineage>
</organism>
<evidence type="ECO:0000313" key="4">
    <source>
        <dbReference type="EMBL" id="RKS25562.1"/>
    </source>
</evidence>
<accession>A0A495MKI3</accession>
<name>A0A495MKI3_9FLAO</name>
<dbReference type="GO" id="GO:0098797">
    <property type="term" value="C:plasma membrane protein complex"/>
    <property type="evidence" value="ECO:0007669"/>
    <property type="project" value="TreeGrafter"/>
</dbReference>
<comment type="caution">
    <text evidence="4">The sequence shown here is derived from an EMBL/GenBank/DDBJ whole genome shotgun (WGS) entry which is preliminary data.</text>
</comment>
<dbReference type="OrthoDB" id="1095452at2"/>
<proteinExistence type="predicted"/>
<dbReference type="EMBL" id="RBLC01000001">
    <property type="protein sequence ID" value="RKS25562.1"/>
    <property type="molecule type" value="Genomic_DNA"/>
</dbReference>
<feature type="domain" description="TonB C-terminal" evidence="3">
    <location>
        <begin position="218"/>
        <end position="276"/>
    </location>
</feature>
<evidence type="ECO:0000259" key="3">
    <source>
        <dbReference type="Pfam" id="PF03544"/>
    </source>
</evidence>
<keyword evidence="2" id="KW-0472">Membrane</keyword>
<dbReference type="PANTHER" id="PTHR33446:SF2">
    <property type="entry name" value="PROTEIN TONB"/>
    <property type="match status" value="1"/>
</dbReference>
<dbReference type="AlphaFoldDB" id="A0A495MKI3"/>
<dbReference type="Gene3D" id="3.30.1150.10">
    <property type="match status" value="1"/>
</dbReference>
<dbReference type="GO" id="GO:0031992">
    <property type="term" value="F:energy transducer activity"/>
    <property type="evidence" value="ECO:0007669"/>
    <property type="project" value="TreeGrafter"/>
</dbReference>
<protein>
    <submittedName>
        <fullName evidence="4">Protein TonB</fullName>
    </submittedName>
</protein>
<feature type="transmembrane region" description="Helical" evidence="2">
    <location>
        <begin position="39"/>
        <end position="60"/>
    </location>
</feature>
<evidence type="ECO:0000256" key="2">
    <source>
        <dbReference type="SAM" id="Phobius"/>
    </source>
</evidence>
<dbReference type="RefSeq" id="WP_121374950.1">
    <property type="nucleotide sequence ID" value="NZ_RBLC01000001.1"/>
</dbReference>
<feature type="compositionally biased region" description="Basic and acidic residues" evidence="1">
    <location>
        <begin position="128"/>
        <end position="137"/>
    </location>
</feature>
<dbReference type="Proteomes" id="UP000277579">
    <property type="component" value="Unassembled WGS sequence"/>
</dbReference>
<dbReference type="InterPro" id="IPR051045">
    <property type="entry name" value="TonB-dependent_transducer"/>
</dbReference>
<gene>
    <name evidence="4" type="ORF">CLV94_0597</name>
</gene>
<feature type="compositionally biased region" description="Polar residues" evidence="1">
    <location>
        <begin position="150"/>
        <end position="173"/>
    </location>
</feature>
<feature type="region of interest" description="Disordered" evidence="1">
    <location>
        <begin position="89"/>
        <end position="173"/>
    </location>
</feature>
<keyword evidence="2" id="KW-0812">Transmembrane</keyword>
<evidence type="ECO:0000256" key="1">
    <source>
        <dbReference type="SAM" id="MobiDB-lite"/>
    </source>
</evidence>
<keyword evidence="2" id="KW-1133">Transmembrane helix</keyword>
<dbReference type="Pfam" id="PF03544">
    <property type="entry name" value="TonB_C"/>
    <property type="match status" value="1"/>
</dbReference>
<dbReference type="SUPFAM" id="SSF74653">
    <property type="entry name" value="TolA/TonB C-terminal domain"/>
    <property type="match status" value="1"/>
</dbReference>
<dbReference type="InterPro" id="IPR037682">
    <property type="entry name" value="TonB_C"/>
</dbReference>
<dbReference type="PANTHER" id="PTHR33446">
    <property type="entry name" value="PROTEIN TONB-RELATED"/>
    <property type="match status" value="1"/>
</dbReference>